<evidence type="ECO:0000256" key="4">
    <source>
        <dbReference type="ARBA" id="ARBA00022475"/>
    </source>
</evidence>
<dbReference type="OrthoDB" id="9794684at2"/>
<comment type="subcellular location">
    <subcellularLocation>
        <location evidence="1 9">Cell membrane</location>
        <topology evidence="1 9">Multi-pass membrane protein</topology>
    </subcellularLocation>
</comment>
<keyword evidence="12" id="KW-1185">Reference proteome</keyword>
<dbReference type="CDD" id="cd06261">
    <property type="entry name" value="TM_PBP2"/>
    <property type="match status" value="1"/>
</dbReference>
<dbReference type="EMBL" id="LOEE01000007">
    <property type="protein sequence ID" value="KXG78107.1"/>
    <property type="molecule type" value="Genomic_DNA"/>
</dbReference>
<feature type="transmembrane region" description="Helical" evidence="9">
    <location>
        <begin position="141"/>
        <end position="164"/>
    </location>
</feature>
<accession>A0A140LC32</accession>
<evidence type="ECO:0000256" key="5">
    <source>
        <dbReference type="ARBA" id="ARBA00022597"/>
    </source>
</evidence>
<dbReference type="PANTHER" id="PTHR32243:SF50">
    <property type="entry name" value="MALTOSE_MALTODEXTRIN TRANSPORT SYSTEM PERMEASE PROTEIN MALG"/>
    <property type="match status" value="1"/>
</dbReference>
<dbReference type="GO" id="GO:0015423">
    <property type="term" value="F:ABC-type maltose transporter activity"/>
    <property type="evidence" value="ECO:0007669"/>
    <property type="project" value="TreeGrafter"/>
</dbReference>
<dbReference type="PATRIC" id="fig|520762.4.peg.330"/>
<dbReference type="InterPro" id="IPR000515">
    <property type="entry name" value="MetI-like"/>
</dbReference>
<evidence type="ECO:0000256" key="3">
    <source>
        <dbReference type="ARBA" id="ARBA00022448"/>
    </source>
</evidence>
<keyword evidence="8 9" id="KW-0472">Membrane</keyword>
<keyword evidence="4" id="KW-1003">Cell membrane</keyword>
<evidence type="ECO:0000313" key="12">
    <source>
        <dbReference type="Proteomes" id="UP000070456"/>
    </source>
</evidence>
<dbReference type="SUPFAM" id="SSF161098">
    <property type="entry name" value="MetI-like"/>
    <property type="match status" value="1"/>
</dbReference>
<evidence type="ECO:0000256" key="8">
    <source>
        <dbReference type="ARBA" id="ARBA00023136"/>
    </source>
</evidence>
<dbReference type="GO" id="GO:0042956">
    <property type="term" value="P:maltodextrin transmembrane transport"/>
    <property type="evidence" value="ECO:0007669"/>
    <property type="project" value="TreeGrafter"/>
</dbReference>
<dbReference type="Proteomes" id="UP000070456">
    <property type="component" value="Unassembled WGS sequence"/>
</dbReference>
<keyword evidence="6 9" id="KW-0812">Transmembrane</keyword>
<dbReference type="InterPro" id="IPR035906">
    <property type="entry name" value="MetI-like_sf"/>
</dbReference>
<dbReference type="Gene3D" id="1.10.3720.10">
    <property type="entry name" value="MetI-like"/>
    <property type="match status" value="1"/>
</dbReference>
<feature type="transmembrane region" description="Helical" evidence="9">
    <location>
        <begin position="77"/>
        <end position="98"/>
    </location>
</feature>
<evidence type="ECO:0000256" key="1">
    <source>
        <dbReference type="ARBA" id="ARBA00004651"/>
    </source>
</evidence>
<comment type="similarity">
    <text evidence="2">Belongs to the binding-protein-dependent transport system permease family. MalFG subfamily.</text>
</comment>
<dbReference type="RefSeq" id="WP_068554375.1">
    <property type="nucleotide sequence ID" value="NZ_LOEE01000007.1"/>
</dbReference>
<proteinExistence type="inferred from homology"/>
<dbReference type="PANTHER" id="PTHR32243">
    <property type="entry name" value="MALTOSE TRANSPORT SYSTEM PERMEASE-RELATED"/>
    <property type="match status" value="1"/>
</dbReference>
<evidence type="ECO:0000259" key="10">
    <source>
        <dbReference type="PROSITE" id="PS50928"/>
    </source>
</evidence>
<name>A0A140LC32_9FIRM</name>
<evidence type="ECO:0000256" key="2">
    <source>
        <dbReference type="ARBA" id="ARBA00009047"/>
    </source>
</evidence>
<sequence>MVAKTKEKIGYLLTHGFLIFTCLLTFIPIWWVLLTAFDKRVSLVSTEFMILPKNPTFDNFVEVLSHPKFLMWLKNSFIFAGGTTLFALTLATLSAYAYSRFDFPGKKAGLASYVIYMMLPTTAALVPQLLIIKYLGIKNSYFSLILIWSAANMAFAVWNLKGYFDTIPKSIEEAAIIDGASRFQIFTMIMLPLARPALAITAIFIFTAPWTDYATSYLFLTDGSKFTLAQGLFGWAADFKTVSWGVFCAGSIIMALPLTILYLVFQKYIIGGLTVGGVKG</sequence>
<keyword evidence="5" id="KW-0762">Sugar transport</keyword>
<keyword evidence="3 9" id="KW-0813">Transport</keyword>
<feature type="transmembrane region" description="Helical" evidence="9">
    <location>
        <begin position="110"/>
        <end position="135"/>
    </location>
</feature>
<dbReference type="PROSITE" id="PS50928">
    <property type="entry name" value="ABC_TM1"/>
    <property type="match status" value="1"/>
</dbReference>
<dbReference type="GO" id="GO:0005886">
    <property type="term" value="C:plasma membrane"/>
    <property type="evidence" value="ECO:0007669"/>
    <property type="project" value="UniProtKB-SubCell"/>
</dbReference>
<dbReference type="InterPro" id="IPR050901">
    <property type="entry name" value="BP-dep_ABC_trans_perm"/>
</dbReference>
<evidence type="ECO:0000256" key="6">
    <source>
        <dbReference type="ARBA" id="ARBA00022692"/>
    </source>
</evidence>
<comment type="caution">
    <text evidence="11">The sequence shown here is derived from an EMBL/GenBank/DDBJ whole genome shotgun (WGS) entry which is preliminary data.</text>
</comment>
<dbReference type="AlphaFoldDB" id="A0A140LC32"/>
<evidence type="ECO:0000256" key="9">
    <source>
        <dbReference type="RuleBase" id="RU363032"/>
    </source>
</evidence>
<feature type="transmembrane region" description="Helical" evidence="9">
    <location>
        <begin position="242"/>
        <end position="265"/>
    </location>
</feature>
<evidence type="ECO:0000256" key="7">
    <source>
        <dbReference type="ARBA" id="ARBA00022989"/>
    </source>
</evidence>
<gene>
    <name evidence="11" type="primary">ycjP_1</name>
    <name evidence="11" type="ORF">AN619_02950</name>
</gene>
<protein>
    <submittedName>
        <fullName evidence="11">Inner membrane ABC transporter permease protein YcjP</fullName>
    </submittedName>
</protein>
<keyword evidence="7 9" id="KW-1133">Transmembrane helix</keyword>
<reference evidence="11 12" key="1">
    <citation type="submission" date="2015-12" db="EMBL/GenBank/DDBJ databases">
        <title>Draft genome sequence of the thermoanaerobe Thermotalea metallivorans, an isolate from the runoff channel of the Great Artesian Basin, Australia.</title>
        <authorList>
            <person name="Patel B.K."/>
        </authorList>
    </citation>
    <scope>NUCLEOTIDE SEQUENCE [LARGE SCALE GENOMIC DNA]</scope>
    <source>
        <strain evidence="11 12">B2-1</strain>
    </source>
</reference>
<feature type="domain" description="ABC transmembrane type-1" evidence="10">
    <location>
        <begin position="73"/>
        <end position="265"/>
    </location>
</feature>
<dbReference type="STRING" id="520762.AN619_02950"/>
<feature type="transmembrane region" description="Helical" evidence="9">
    <location>
        <begin position="185"/>
        <end position="210"/>
    </location>
</feature>
<feature type="transmembrane region" description="Helical" evidence="9">
    <location>
        <begin position="12"/>
        <end position="33"/>
    </location>
</feature>
<organism evidence="11 12">
    <name type="scientific">Thermotalea metallivorans</name>
    <dbReference type="NCBI Taxonomy" id="520762"/>
    <lineage>
        <taxon>Bacteria</taxon>
        <taxon>Bacillati</taxon>
        <taxon>Bacillota</taxon>
        <taxon>Clostridia</taxon>
        <taxon>Peptostreptococcales</taxon>
        <taxon>Thermotaleaceae</taxon>
        <taxon>Thermotalea</taxon>
    </lineage>
</organism>
<evidence type="ECO:0000313" key="11">
    <source>
        <dbReference type="EMBL" id="KXG78107.1"/>
    </source>
</evidence>
<dbReference type="Pfam" id="PF00528">
    <property type="entry name" value="BPD_transp_1"/>
    <property type="match status" value="1"/>
</dbReference>